<evidence type="ECO:0000313" key="6">
    <source>
        <dbReference type="Proteomes" id="UP000054995"/>
    </source>
</evidence>
<dbReference type="Proteomes" id="UP000054815">
    <property type="component" value="Unassembled WGS sequence"/>
</dbReference>
<dbReference type="EMBL" id="JYDT01000111">
    <property type="protein sequence ID" value="KRY84591.1"/>
    <property type="molecule type" value="Genomic_DNA"/>
</dbReference>
<reference evidence="4 5" key="1">
    <citation type="submission" date="2015-01" db="EMBL/GenBank/DDBJ databases">
        <title>Evolution of Trichinella species and genotypes.</title>
        <authorList>
            <person name="Korhonen P.K."/>
            <person name="Edoardo P."/>
            <person name="Giuseppe L.R."/>
            <person name="Gasser R.B."/>
        </authorList>
    </citation>
    <scope>NUCLEOTIDE SEQUENCE [LARGE SCALE GENOMIC DNA]</scope>
    <source>
        <strain evidence="1">ISS141</strain>
        <strain evidence="3">ISS176</strain>
        <strain evidence="2">ISS470</strain>
    </source>
</reference>
<evidence type="ECO:0000313" key="1">
    <source>
        <dbReference type="EMBL" id="KRX90633.1"/>
    </source>
</evidence>
<sequence>MHLQAEKGSTLDKRLCLGVMLFLNQQVPVVFDCIYQHMRDKKKPNQQVESVLSTLNQMHLCVVHNK</sequence>
<evidence type="ECO:0000313" key="4">
    <source>
        <dbReference type="Proteomes" id="UP000054815"/>
    </source>
</evidence>
<name>A0A0V1JS80_TRIPS</name>
<organism evidence="3 5">
    <name type="scientific">Trichinella pseudospiralis</name>
    <name type="common">Parasitic roundworm</name>
    <dbReference type="NCBI Taxonomy" id="6337"/>
    <lineage>
        <taxon>Eukaryota</taxon>
        <taxon>Metazoa</taxon>
        <taxon>Ecdysozoa</taxon>
        <taxon>Nematoda</taxon>
        <taxon>Enoplea</taxon>
        <taxon>Dorylaimia</taxon>
        <taxon>Trichinellida</taxon>
        <taxon>Trichinellidae</taxon>
        <taxon>Trichinella</taxon>
    </lineage>
</organism>
<evidence type="ECO:0000313" key="5">
    <source>
        <dbReference type="Proteomes" id="UP000054826"/>
    </source>
</evidence>
<gene>
    <name evidence="3" type="ORF">T4C_11376</name>
    <name evidence="2" type="ORF">T4D_10246</name>
    <name evidence="1" type="ORF">T4E_5498</name>
</gene>
<dbReference type="Proteomes" id="UP000054995">
    <property type="component" value="Unassembled WGS sequence"/>
</dbReference>
<evidence type="ECO:0000313" key="2">
    <source>
        <dbReference type="EMBL" id="KRY84591.1"/>
    </source>
</evidence>
<evidence type="ECO:0000313" key="3">
    <source>
        <dbReference type="EMBL" id="KRZ37823.1"/>
    </source>
</evidence>
<dbReference type="AlphaFoldDB" id="A0A0V1JS80"/>
<accession>A0A0V1JS80</accession>
<protein>
    <submittedName>
        <fullName evidence="3">Uncharacterized protein</fullName>
    </submittedName>
</protein>
<comment type="caution">
    <text evidence="3">The sequence shown here is derived from an EMBL/GenBank/DDBJ whole genome shotgun (WGS) entry which is preliminary data.</text>
</comment>
<dbReference type="EMBL" id="JYDV01000053">
    <property type="protein sequence ID" value="KRZ37823.1"/>
    <property type="molecule type" value="Genomic_DNA"/>
</dbReference>
<proteinExistence type="predicted"/>
<keyword evidence="6" id="KW-1185">Reference proteome</keyword>
<dbReference type="EMBL" id="JYDU01000159">
    <property type="protein sequence ID" value="KRX90633.1"/>
    <property type="molecule type" value="Genomic_DNA"/>
</dbReference>
<dbReference type="Proteomes" id="UP000054826">
    <property type="component" value="Unassembled WGS sequence"/>
</dbReference>